<keyword evidence="2" id="KW-0805">Transcription regulation</keyword>
<feature type="coiled-coil region" evidence="6">
    <location>
        <begin position="116"/>
        <end position="143"/>
    </location>
</feature>
<dbReference type="GO" id="GO:0000981">
    <property type="term" value="F:DNA-binding transcription factor activity, RNA polymerase II-specific"/>
    <property type="evidence" value="ECO:0007669"/>
    <property type="project" value="TreeGrafter"/>
</dbReference>
<dbReference type="GO" id="GO:0005634">
    <property type="term" value="C:nucleus"/>
    <property type="evidence" value="ECO:0007669"/>
    <property type="project" value="UniProtKB-SubCell"/>
</dbReference>
<dbReference type="EMBL" id="CAADRP010002329">
    <property type="protein sequence ID" value="VFU66120.1"/>
    <property type="molecule type" value="Genomic_DNA"/>
</dbReference>
<dbReference type="PROSITE" id="PS50066">
    <property type="entry name" value="MADS_BOX_2"/>
    <property type="match status" value="2"/>
</dbReference>
<evidence type="ECO:0000256" key="3">
    <source>
        <dbReference type="ARBA" id="ARBA00023125"/>
    </source>
</evidence>
<dbReference type="InterPro" id="IPR036879">
    <property type="entry name" value="TF_MADSbox_sf"/>
</dbReference>
<dbReference type="SUPFAM" id="SSF55455">
    <property type="entry name" value="SRF-like"/>
    <property type="match status" value="2"/>
</dbReference>
<reference evidence="8" key="1">
    <citation type="submission" date="2019-03" db="EMBL/GenBank/DDBJ databases">
        <authorList>
            <person name="Mank J."/>
            <person name="Almeida P."/>
        </authorList>
    </citation>
    <scope>NUCLEOTIDE SEQUENCE</scope>
    <source>
        <strain evidence="8">78183</strain>
    </source>
</reference>
<evidence type="ECO:0000256" key="5">
    <source>
        <dbReference type="ARBA" id="ARBA00023242"/>
    </source>
</evidence>
<proteinExistence type="predicted"/>
<dbReference type="PANTHER" id="PTHR11945:SF229">
    <property type="entry name" value="AGAMOUS-LIKE 55-RELATED"/>
    <property type="match status" value="1"/>
</dbReference>
<evidence type="ECO:0000256" key="2">
    <source>
        <dbReference type="ARBA" id="ARBA00023015"/>
    </source>
</evidence>
<protein>
    <recommendedName>
        <fullName evidence="7">MADS-box domain-containing protein</fullName>
    </recommendedName>
</protein>
<keyword evidence="3" id="KW-0238">DNA-binding</keyword>
<dbReference type="Gene3D" id="3.40.1810.10">
    <property type="entry name" value="Transcription factor, MADS-box"/>
    <property type="match status" value="1"/>
</dbReference>
<evidence type="ECO:0000259" key="7">
    <source>
        <dbReference type="PROSITE" id="PS50066"/>
    </source>
</evidence>
<dbReference type="PANTHER" id="PTHR11945">
    <property type="entry name" value="MADS BOX PROTEIN"/>
    <property type="match status" value="1"/>
</dbReference>
<comment type="subcellular location">
    <subcellularLocation>
        <location evidence="1">Nucleus</location>
    </subcellularLocation>
</comment>
<dbReference type="AlphaFoldDB" id="A0A6N2NLT6"/>
<keyword evidence="5" id="KW-0539">Nucleus</keyword>
<dbReference type="InterPro" id="IPR002100">
    <property type="entry name" value="TF_MADSbox"/>
</dbReference>
<gene>
    <name evidence="8" type="ORF">SVIM_LOCUS511276</name>
</gene>
<keyword evidence="6" id="KW-0175">Coiled coil</keyword>
<feature type="domain" description="MADS-box" evidence="7">
    <location>
        <begin position="147"/>
        <end position="207"/>
    </location>
</feature>
<name>A0A6N2NLT6_SALVM</name>
<evidence type="ECO:0000256" key="1">
    <source>
        <dbReference type="ARBA" id="ARBA00004123"/>
    </source>
</evidence>
<dbReference type="PRINTS" id="PR00404">
    <property type="entry name" value="MADSDOMAIN"/>
</dbReference>
<dbReference type="Pfam" id="PF00319">
    <property type="entry name" value="SRF-TF"/>
    <property type="match status" value="2"/>
</dbReference>
<organism evidence="8">
    <name type="scientific">Salix viminalis</name>
    <name type="common">Common osier</name>
    <name type="synonym">Basket willow</name>
    <dbReference type="NCBI Taxonomy" id="40686"/>
    <lineage>
        <taxon>Eukaryota</taxon>
        <taxon>Viridiplantae</taxon>
        <taxon>Streptophyta</taxon>
        <taxon>Embryophyta</taxon>
        <taxon>Tracheophyta</taxon>
        <taxon>Spermatophyta</taxon>
        <taxon>Magnoliopsida</taxon>
        <taxon>eudicotyledons</taxon>
        <taxon>Gunneridae</taxon>
        <taxon>Pentapetalae</taxon>
        <taxon>rosids</taxon>
        <taxon>fabids</taxon>
        <taxon>Malpighiales</taxon>
        <taxon>Salicaceae</taxon>
        <taxon>Saliceae</taxon>
        <taxon>Salix</taxon>
    </lineage>
</organism>
<dbReference type="FunFam" id="3.40.1810.10:FF:000006">
    <property type="entry name" value="Agamous-like MADS-box protein AGL62"/>
    <property type="match status" value="1"/>
</dbReference>
<dbReference type="SMART" id="SM00432">
    <property type="entry name" value="MADS"/>
    <property type="match status" value="2"/>
</dbReference>
<dbReference type="GO" id="GO:0046983">
    <property type="term" value="F:protein dimerization activity"/>
    <property type="evidence" value="ECO:0007669"/>
    <property type="project" value="InterPro"/>
</dbReference>
<evidence type="ECO:0000256" key="6">
    <source>
        <dbReference type="SAM" id="Coils"/>
    </source>
</evidence>
<dbReference type="GO" id="GO:0000978">
    <property type="term" value="F:RNA polymerase II cis-regulatory region sequence-specific DNA binding"/>
    <property type="evidence" value="ECO:0007669"/>
    <property type="project" value="TreeGrafter"/>
</dbReference>
<evidence type="ECO:0000313" key="8">
    <source>
        <dbReference type="EMBL" id="VFU66120.1"/>
    </source>
</evidence>
<accession>A0A6N2NLT6</accession>
<evidence type="ECO:0000256" key="4">
    <source>
        <dbReference type="ARBA" id="ARBA00023163"/>
    </source>
</evidence>
<feature type="domain" description="MADS-box" evidence="7">
    <location>
        <begin position="7"/>
        <end position="38"/>
    </location>
</feature>
<sequence>MEGKHTKGRQKIAIKRIENGDDRLITFSKRRSGIYKKASKPFSFGHPSLESLANRLLGQNMAPNDNTHPLVEAHRKVRIIELNQKHSELLGKALKEGTGEKSSQGWWEAPIDELSLQELKQMKAMLEEFHKNLYENKNELRRNGGASSSRKIEIEMVKDSNSRQVTFSKRRTGVFKKANELATLCAVQIAIIVFSPGGKPFSFGHPNVEFVAQRFLNRDKKPPKVSIGSVVDSQQEARLEKLNGQLSDALRKLHYERKRGELLDKAMKLKGSEPKLIGELNLDELLKLKGELEELRGKLRGSVTEMEASSSLLLLSKKPVREKHL</sequence>
<keyword evidence="4" id="KW-0804">Transcription</keyword>